<evidence type="ECO:0000256" key="2">
    <source>
        <dbReference type="SAM" id="MobiDB-lite"/>
    </source>
</evidence>
<protein>
    <recommendedName>
        <fullName evidence="3">Bud22 domain-containing protein</fullName>
    </recommendedName>
</protein>
<dbReference type="AlphaFoldDB" id="A0AAN7YGR7"/>
<dbReference type="Pfam" id="PF09073">
    <property type="entry name" value="BUD22"/>
    <property type="match status" value="1"/>
</dbReference>
<gene>
    <name evidence="4" type="ORF">LTR62_003528</name>
</gene>
<dbReference type="GO" id="GO:0030686">
    <property type="term" value="C:90S preribosome"/>
    <property type="evidence" value="ECO:0007669"/>
    <property type="project" value="TreeGrafter"/>
</dbReference>
<dbReference type="PANTHER" id="PTHR23325">
    <property type="entry name" value="SERUM RESPONSE FACTOR-BINDING"/>
    <property type="match status" value="1"/>
</dbReference>
<evidence type="ECO:0000256" key="1">
    <source>
        <dbReference type="ARBA" id="ARBA00023054"/>
    </source>
</evidence>
<reference evidence="4" key="1">
    <citation type="submission" date="2023-08" db="EMBL/GenBank/DDBJ databases">
        <title>Black Yeasts Isolated from many extreme environments.</title>
        <authorList>
            <person name="Coleine C."/>
            <person name="Stajich J.E."/>
            <person name="Selbmann L."/>
        </authorList>
    </citation>
    <scope>NUCLEOTIDE SEQUENCE</scope>
    <source>
        <strain evidence="4">CCFEE 5401</strain>
    </source>
</reference>
<feature type="compositionally biased region" description="Basic and acidic residues" evidence="2">
    <location>
        <begin position="269"/>
        <end position="281"/>
    </location>
</feature>
<feature type="domain" description="Bud22" evidence="3">
    <location>
        <begin position="42"/>
        <end position="451"/>
    </location>
</feature>
<dbReference type="Proteomes" id="UP001310890">
    <property type="component" value="Unassembled WGS sequence"/>
</dbReference>
<evidence type="ECO:0000259" key="3">
    <source>
        <dbReference type="Pfam" id="PF09073"/>
    </source>
</evidence>
<sequence>MPKRKQENEEVLTAKRARKTENAVAPSGAVRSAKQQRVRHYLKHGTVKLGHAFKIAKGFERQKLGRRHKTAVTGGNNKDVQRINAEVAAIKTLDTGKCGHIYLCKVLLKIKAVDGSQDLPEEVRKPVKLSEDVAVLNVFARLCNSNPVKEVLPEVLEGVHKALGLKYSGEGVSKKKRVRAKDYDDGGKEVMKRVGVVTQPGSSDPGADEDGERGRAQQRPTEVDGNDLSDEEIAQYSDRLAASESEDNSDEEQDVAAIERQLEAEGLKRRDTKLSKSKYDLSADLSLSEDDSASDSDSSGMALNPRKASTTRRQIAMPSLLGGYISGDSGSDIEDIDEAPKKNRRGQRARQAIWEQKFGAKANHMQKANRNTGWDPKRGAVEGVNSMRLGGRIEGRRTERAAGDRSDGKTNAVVAKPQEAAKPMHPSWEAAKKAKDKAQVITKFEGKKITFE</sequence>
<organism evidence="4 5">
    <name type="scientific">Meristemomyces frigidus</name>
    <dbReference type="NCBI Taxonomy" id="1508187"/>
    <lineage>
        <taxon>Eukaryota</taxon>
        <taxon>Fungi</taxon>
        <taxon>Dikarya</taxon>
        <taxon>Ascomycota</taxon>
        <taxon>Pezizomycotina</taxon>
        <taxon>Dothideomycetes</taxon>
        <taxon>Dothideomycetidae</taxon>
        <taxon>Mycosphaerellales</taxon>
        <taxon>Teratosphaeriaceae</taxon>
        <taxon>Meristemomyces</taxon>
    </lineage>
</organism>
<dbReference type="EMBL" id="JAVRRL010000025">
    <property type="protein sequence ID" value="KAK5113192.1"/>
    <property type="molecule type" value="Genomic_DNA"/>
</dbReference>
<keyword evidence="1" id="KW-0175">Coiled coil</keyword>
<dbReference type="PANTHER" id="PTHR23325:SF1">
    <property type="entry name" value="SERUM RESPONSE FACTOR-BINDING PROTEIN 1"/>
    <property type="match status" value="1"/>
</dbReference>
<dbReference type="InterPro" id="IPR037393">
    <property type="entry name" value="Bud22/SRFB1"/>
</dbReference>
<dbReference type="GO" id="GO:0005634">
    <property type="term" value="C:nucleus"/>
    <property type="evidence" value="ECO:0007669"/>
    <property type="project" value="TreeGrafter"/>
</dbReference>
<evidence type="ECO:0000313" key="4">
    <source>
        <dbReference type="EMBL" id="KAK5113192.1"/>
    </source>
</evidence>
<feature type="compositionally biased region" description="Low complexity" evidence="2">
    <location>
        <begin position="319"/>
        <end position="330"/>
    </location>
</feature>
<feature type="region of interest" description="Disordered" evidence="2">
    <location>
        <begin position="193"/>
        <end position="231"/>
    </location>
</feature>
<feature type="compositionally biased region" description="Basic and acidic residues" evidence="2">
    <location>
        <begin position="391"/>
        <end position="408"/>
    </location>
</feature>
<name>A0AAN7YGR7_9PEZI</name>
<accession>A0AAN7YGR7</accession>
<feature type="region of interest" description="Disordered" evidence="2">
    <location>
        <begin position="269"/>
        <end position="411"/>
    </location>
</feature>
<evidence type="ECO:0000313" key="5">
    <source>
        <dbReference type="Proteomes" id="UP001310890"/>
    </source>
</evidence>
<proteinExistence type="predicted"/>
<dbReference type="InterPro" id="IPR015158">
    <property type="entry name" value="Bud22_dom"/>
</dbReference>
<comment type="caution">
    <text evidence="4">The sequence shown here is derived from an EMBL/GenBank/DDBJ whole genome shotgun (WGS) entry which is preliminary data.</text>
</comment>
<dbReference type="GO" id="GO:0030490">
    <property type="term" value="P:maturation of SSU-rRNA"/>
    <property type="evidence" value="ECO:0007669"/>
    <property type="project" value="TreeGrafter"/>
</dbReference>